<dbReference type="PANTHER" id="PTHR45913:SF5">
    <property type="entry name" value="GENERAL TRANSCRIPTION FACTOR II-I REPEAT DOMAIN-CONTAINING PROTEIN 2A-LIKE PROTEIN"/>
    <property type="match status" value="1"/>
</dbReference>
<dbReference type="PANTHER" id="PTHR45913">
    <property type="entry name" value="EPM2A-INTERACTING PROTEIN 1"/>
    <property type="match status" value="1"/>
</dbReference>
<evidence type="ECO:0000313" key="1">
    <source>
        <dbReference type="EMBL" id="KII73932.1"/>
    </source>
</evidence>
<dbReference type="AlphaFoldDB" id="A0A0C2NIS1"/>
<keyword evidence="2" id="KW-1185">Reference proteome</keyword>
<comment type="caution">
    <text evidence="1">The sequence shown here is derived from an EMBL/GenBank/DDBJ whole genome shotgun (WGS) entry which is preliminary data.</text>
</comment>
<dbReference type="OrthoDB" id="10061052at2759"/>
<organism evidence="1 2">
    <name type="scientific">Thelohanellus kitauei</name>
    <name type="common">Myxosporean</name>
    <dbReference type="NCBI Taxonomy" id="669202"/>
    <lineage>
        <taxon>Eukaryota</taxon>
        <taxon>Metazoa</taxon>
        <taxon>Cnidaria</taxon>
        <taxon>Myxozoa</taxon>
        <taxon>Myxosporea</taxon>
        <taxon>Bivalvulida</taxon>
        <taxon>Platysporina</taxon>
        <taxon>Myxobolidae</taxon>
        <taxon>Thelohanellus</taxon>
    </lineage>
</organism>
<dbReference type="Proteomes" id="UP000031668">
    <property type="component" value="Unassembled WGS sequence"/>
</dbReference>
<dbReference type="EMBL" id="JWZT01000603">
    <property type="protein sequence ID" value="KII73932.1"/>
    <property type="molecule type" value="Genomic_DNA"/>
</dbReference>
<name>A0A0C2NIS1_THEKT</name>
<evidence type="ECO:0000313" key="2">
    <source>
        <dbReference type="Proteomes" id="UP000031668"/>
    </source>
</evidence>
<proteinExistence type="predicted"/>
<gene>
    <name evidence="1" type="ORF">RF11_05538</name>
</gene>
<accession>A0A0C2NIS1</accession>
<reference evidence="1 2" key="1">
    <citation type="journal article" date="2014" name="Genome Biol. Evol.">
        <title>The genome of the myxosporean Thelohanellus kitauei shows adaptations to nutrient acquisition within its fish host.</title>
        <authorList>
            <person name="Yang Y."/>
            <person name="Xiong J."/>
            <person name="Zhou Z."/>
            <person name="Huo F."/>
            <person name="Miao W."/>
            <person name="Ran C."/>
            <person name="Liu Y."/>
            <person name="Zhang J."/>
            <person name="Feng J."/>
            <person name="Wang M."/>
            <person name="Wang M."/>
            <person name="Wang L."/>
            <person name="Yao B."/>
        </authorList>
    </citation>
    <scope>NUCLEOTIDE SEQUENCE [LARGE SCALE GENOMIC DNA]</scope>
    <source>
        <strain evidence="1">Wuqing</strain>
    </source>
</reference>
<protein>
    <submittedName>
        <fullName evidence="1">General transcription factor II-I repeat domain-containing protein 2A</fullName>
    </submittedName>
</protein>
<dbReference type="OMA" id="CSEMEHQ"/>
<sequence>MLWGKLVRICTDRAHAIVGSKSGCLTLLEQFIDHPILKYHCILCHESLCGKTLNLKNVMDANVRCVNKIHSSSMNRREFSQFVPDMNEEYGELLLHCEVRWLSKGKVLSRV</sequence>